<reference evidence="4" key="1">
    <citation type="submission" date="2016-10" db="EMBL/GenBank/DDBJ databases">
        <authorList>
            <person name="Varghese N."/>
            <person name="Submissions S."/>
        </authorList>
    </citation>
    <scope>NUCLEOTIDE SEQUENCE [LARGE SCALE GENOMIC DNA]</scope>
    <source>
        <strain evidence="4">CGMCC 1.9230</strain>
    </source>
</reference>
<evidence type="ECO:0000313" key="3">
    <source>
        <dbReference type="EMBL" id="SEG50124.1"/>
    </source>
</evidence>
<evidence type="ECO:0000313" key="4">
    <source>
        <dbReference type="Proteomes" id="UP000236737"/>
    </source>
</evidence>
<name>A0A1H6APM1_9FLAO</name>
<sequence length="360" mass="40828">MKKILIIFSIVTFFVSCKETKTKKAAEVKNQQVDSTANQVIEVAAFKGQQVTGVTLTDAGRIFVNFPRWRKGVDNSVVEITNTTVQKSYPDENWNSWEIGQPVVANKFVGVQSVIAFENQLYVLDTRSQLFENVLDAPRLFVFDLTTDKLVKTYVLDKNSYHPDSYINDLRIDKKTQKIYLTDSGNSGIVIIDIKSGRSRRVLDNHKSTAAEQGFLTFGGKKWKNTIHSDGIALDTVNDRLYFHALTGYSLYSIATNMLNSEDEKSMEKSVRFEAKTAAPDGMLFDDNGNLYFADLENNKIQYRKPDGSIHTLVEGDMIKWADTFSIYNNYLYFTNSRINEVTADISNLTFTLNKTKLAK</sequence>
<organism evidence="3 4">
    <name type="scientific">Flavobacterium urumqiense</name>
    <dbReference type="NCBI Taxonomy" id="935224"/>
    <lineage>
        <taxon>Bacteria</taxon>
        <taxon>Pseudomonadati</taxon>
        <taxon>Bacteroidota</taxon>
        <taxon>Flavobacteriia</taxon>
        <taxon>Flavobacteriales</taxon>
        <taxon>Flavobacteriaceae</taxon>
        <taxon>Flavobacterium</taxon>
    </lineage>
</organism>
<dbReference type="InterPro" id="IPR011042">
    <property type="entry name" value="6-blade_b-propeller_TolB-like"/>
</dbReference>
<dbReference type="InterPro" id="IPR017996">
    <property type="entry name" value="MRJP/yellow-related"/>
</dbReference>
<dbReference type="Gene3D" id="2.120.10.30">
    <property type="entry name" value="TolB, C-terminal domain"/>
    <property type="match status" value="1"/>
</dbReference>
<dbReference type="Pfam" id="PF03022">
    <property type="entry name" value="MRJP"/>
    <property type="match status" value="1"/>
</dbReference>
<dbReference type="RefSeq" id="WP_104000939.1">
    <property type="nucleotide sequence ID" value="NZ_FNVP01000018.1"/>
</dbReference>
<dbReference type="SUPFAM" id="SSF101898">
    <property type="entry name" value="NHL repeat"/>
    <property type="match status" value="1"/>
</dbReference>
<keyword evidence="2" id="KW-0964">Secreted</keyword>
<dbReference type="PROSITE" id="PS51257">
    <property type="entry name" value="PROKAR_LIPOPROTEIN"/>
    <property type="match status" value="1"/>
</dbReference>
<dbReference type="EMBL" id="FNVP01000018">
    <property type="protein sequence ID" value="SEG50124.1"/>
    <property type="molecule type" value="Genomic_DNA"/>
</dbReference>
<accession>A0A1H6APM1</accession>
<dbReference type="OrthoDB" id="9797664at2"/>
<dbReference type="Proteomes" id="UP000236737">
    <property type="component" value="Unassembled WGS sequence"/>
</dbReference>
<dbReference type="AlphaFoldDB" id="A0A1H6APM1"/>
<keyword evidence="4" id="KW-1185">Reference proteome</keyword>
<evidence type="ECO:0000256" key="2">
    <source>
        <dbReference type="ARBA" id="ARBA00022525"/>
    </source>
</evidence>
<evidence type="ECO:0000256" key="1">
    <source>
        <dbReference type="ARBA" id="ARBA00004613"/>
    </source>
</evidence>
<gene>
    <name evidence="3" type="ORF">SAMN04488130_11814</name>
</gene>
<comment type="subcellular location">
    <subcellularLocation>
        <location evidence="1">Secreted</location>
    </subcellularLocation>
</comment>
<protein>
    <submittedName>
        <fullName evidence="3">Major royal jelly protein</fullName>
    </submittedName>
</protein>
<dbReference type="PANTHER" id="PTHR10009:SF18">
    <property type="entry name" value="PROTEIN YELLOW-LIKE PROTEIN"/>
    <property type="match status" value="1"/>
</dbReference>
<dbReference type="PANTHER" id="PTHR10009">
    <property type="entry name" value="PROTEIN YELLOW-RELATED"/>
    <property type="match status" value="1"/>
</dbReference>
<proteinExistence type="predicted"/>
<dbReference type="GO" id="GO:0005576">
    <property type="term" value="C:extracellular region"/>
    <property type="evidence" value="ECO:0007669"/>
    <property type="project" value="UniProtKB-SubCell"/>
</dbReference>